<dbReference type="InterPro" id="IPR000792">
    <property type="entry name" value="Tscrpt_reg_LuxR_C"/>
</dbReference>
<dbReference type="RefSeq" id="WP_204911707.1">
    <property type="nucleotide sequence ID" value="NZ_BAAAYR010000001.1"/>
</dbReference>
<dbReference type="EMBL" id="BAAAYR010000001">
    <property type="protein sequence ID" value="GAA3559051.1"/>
    <property type="molecule type" value="Genomic_DNA"/>
</dbReference>
<dbReference type="PROSITE" id="PS50043">
    <property type="entry name" value="HTH_LUXR_2"/>
    <property type="match status" value="1"/>
</dbReference>
<evidence type="ECO:0000256" key="4">
    <source>
        <dbReference type="SAM" id="MobiDB-lite"/>
    </source>
</evidence>
<feature type="compositionally biased region" description="Pro residues" evidence="4">
    <location>
        <begin position="1"/>
        <end position="11"/>
    </location>
</feature>
<feature type="domain" description="HTH luxR-type" evidence="5">
    <location>
        <begin position="205"/>
        <end position="270"/>
    </location>
</feature>
<evidence type="ECO:0000313" key="7">
    <source>
        <dbReference type="Proteomes" id="UP001500767"/>
    </source>
</evidence>
<evidence type="ECO:0000256" key="2">
    <source>
        <dbReference type="ARBA" id="ARBA00023125"/>
    </source>
</evidence>
<keyword evidence="1" id="KW-0805">Transcription regulation</keyword>
<name>A0ABP6WZE1_9ACTN</name>
<dbReference type="InterPro" id="IPR016032">
    <property type="entry name" value="Sig_transdc_resp-reg_C-effctor"/>
</dbReference>
<sequence>MPLVRTPPEPELPAGRGRPGDDAPVDTGDDGAAPVPAPPHGQPYEPLLDLAGQLATAGSLTRQVDTTLPHLAGLCGATVTVFGVAGSRAAGVRCWPPDLVWAAVLRDALAASWEAGPLTRWCREVGVVPAVRANDVLPGWGTAPGLVLEHRGRVLAELLVMPVAVTGATIAAYFMTRYEGPFDEDEVAAVRSAQPVVVASHGRFLRPPEPALTSRQAAVLRLLAQGRTVRAISSRLGISQSTVDKHVRDLYRRLGTQDRASTVRTAEVRGLLDGLVGEDWQDLLIVDEP</sequence>
<dbReference type="SMART" id="SM00421">
    <property type="entry name" value="HTH_LUXR"/>
    <property type="match status" value="1"/>
</dbReference>
<dbReference type="Proteomes" id="UP001500767">
    <property type="component" value="Unassembled WGS sequence"/>
</dbReference>
<dbReference type="SUPFAM" id="SSF46894">
    <property type="entry name" value="C-terminal effector domain of the bipartite response regulators"/>
    <property type="match status" value="1"/>
</dbReference>
<protein>
    <recommendedName>
        <fullName evidence="5">HTH luxR-type domain-containing protein</fullName>
    </recommendedName>
</protein>
<organism evidence="6 7">
    <name type="scientific">Microlunatus spumicola</name>
    <dbReference type="NCBI Taxonomy" id="81499"/>
    <lineage>
        <taxon>Bacteria</taxon>
        <taxon>Bacillati</taxon>
        <taxon>Actinomycetota</taxon>
        <taxon>Actinomycetes</taxon>
        <taxon>Propionibacteriales</taxon>
        <taxon>Propionibacteriaceae</taxon>
        <taxon>Microlunatus</taxon>
    </lineage>
</organism>
<dbReference type="Gene3D" id="1.10.10.10">
    <property type="entry name" value="Winged helix-like DNA-binding domain superfamily/Winged helix DNA-binding domain"/>
    <property type="match status" value="1"/>
</dbReference>
<keyword evidence="3" id="KW-0804">Transcription</keyword>
<keyword evidence="7" id="KW-1185">Reference proteome</keyword>
<dbReference type="Pfam" id="PF00196">
    <property type="entry name" value="GerE"/>
    <property type="match status" value="1"/>
</dbReference>
<proteinExistence type="predicted"/>
<evidence type="ECO:0000313" key="6">
    <source>
        <dbReference type="EMBL" id="GAA3559051.1"/>
    </source>
</evidence>
<feature type="region of interest" description="Disordered" evidence="4">
    <location>
        <begin position="1"/>
        <end position="44"/>
    </location>
</feature>
<dbReference type="PRINTS" id="PR00038">
    <property type="entry name" value="HTHLUXR"/>
</dbReference>
<comment type="caution">
    <text evidence="6">The sequence shown here is derived from an EMBL/GenBank/DDBJ whole genome shotgun (WGS) entry which is preliminary data.</text>
</comment>
<dbReference type="InterPro" id="IPR036388">
    <property type="entry name" value="WH-like_DNA-bd_sf"/>
</dbReference>
<evidence type="ECO:0000256" key="3">
    <source>
        <dbReference type="ARBA" id="ARBA00023163"/>
    </source>
</evidence>
<accession>A0ABP6WZE1</accession>
<dbReference type="CDD" id="cd06170">
    <property type="entry name" value="LuxR_C_like"/>
    <property type="match status" value="1"/>
</dbReference>
<gene>
    <name evidence="6" type="ORF">GCM10022197_13030</name>
</gene>
<keyword evidence="2" id="KW-0238">DNA-binding</keyword>
<evidence type="ECO:0000259" key="5">
    <source>
        <dbReference type="PROSITE" id="PS50043"/>
    </source>
</evidence>
<dbReference type="PANTHER" id="PTHR44688">
    <property type="entry name" value="DNA-BINDING TRANSCRIPTIONAL ACTIVATOR DEVR_DOSR"/>
    <property type="match status" value="1"/>
</dbReference>
<dbReference type="PANTHER" id="PTHR44688:SF16">
    <property type="entry name" value="DNA-BINDING TRANSCRIPTIONAL ACTIVATOR DEVR_DOSR"/>
    <property type="match status" value="1"/>
</dbReference>
<evidence type="ECO:0000256" key="1">
    <source>
        <dbReference type="ARBA" id="ARBA00023015"/>
    </source>
</evidence>
<reference evidence="7" key="1">
    <citation type="journal article" date="2019" name="Int. J. Syst. Evol. Microbiol.">
        <title>The Global Catalogue of Microorganisms (GCM) 10K type strain sequencing project: providing services to taxonomists for standard genome sequencing and annotation.</title>
        <authorList>
            <consortium name="The Broad Institute Genomics Platform"/>
            <consortium name="The Broad Institute Genome Sequencing Center for Infectious Disease"/>
            <person name="Wu L."/>
            <person name="Ma J."/>
        </authorList>
    </citation>
    <scope>NUCLEOTIDE SEQUENCE [LARGE SCALE GENOMIC DNA]</scope>
    <source>
        <strain evidence="7">JCM 16540</strain>
    </source>
</reference>